<dbReference type="RefSeq" id="WP_077535197.1">
    <property type="nucleotide sequence ID" value="NZ_CP019628.1"/>
</dbReference>
<dbReference type="GO" id="GO:0043565">
    <property type="term" value="F:sequence-specific DNA binding"/>
    <property type="evidence" value="ECO:0007669"/>
    <property type="project" value="InterPro"/>
</dbReference>
<proteinExistence type="predicted"/>
<sequence>MIPNAQPIALDGFQKAIVSPVLSSFIDSYWCIKSTEYTPKTSHFLHSDCASGIIFNFQQPLTINDTRLDNDGYICTTFCQSQKLNLTKNIDALGVRFKPAATKLFTDFQAKDIKGLITTDVCTFPTNYMYDQLAKHHSFCAQVHFLNDFFTAHLHTKTINIAQQHISQSLLGIVSKMCGNLTLDDLSTKTGLHTKKIERLFAEYIGMNFRQCSQIIKAKLAMRAIKTQPNLPLAELALTLNYFDQAHFTNQFKKIIGVTPANYRQKKQKTA</sequence>
<organism evidence="5 6">
    <name type="scientific">Pseudoalteromonas aliena</name>
    <dbReference type="NCBI Taxonomy" id="247523"/>
    <lineage>
        <taxon>Bacteria</taxon>
        <taxon>Pseudomonadati</taxon>
        <taxon>Pseudomonadota</taxon>
        <taxon>Gammaproteobacteria</taxon>
        <taxon>Alteromonadales</taxon>
        <taxon>Pseudoalteromonadaceae</taxon>
        <taxon>Pseudoalteromonas</taxon>
    </lineage>
</organism>
<dbReference type="PANTHER" id="PTHR43280">
    <property type="entry name" value="ARAC-FAMILY TRANSCRIPTIONAL REGULATOR"/>
    <property type="match status" value="1"/>
</dbReference>
<keyword evidence="1" id="KW-0805">Transcription regulation</keyword>
<feature type="domain" description="HTH araC/xylS-type" evidence="4">
    <location>
        <begin position="156"/>
        <end position="266"/>
    </location>
</feature>
<dbReference type="Gene3D" id="1.10.10.60">
    <property type="entry name" value="Homeodomain-like"/>
    <property type="match status" value="1"/>
</dbReference>
<evidence type="ECO:0000259" key="4">
    <source>
        <dbReference type="PROSITE" id="PS01124"/>
    </source>
</evidence>
<keyword evidence="2" id="KW-0238">DNA-binding</keyword>
<evidence type="ECO:0000313" key="5">
    <source>
        <dbReference type="EMBL" id="AQP98463.1"/>
    </source>
</evidence>
<dbReference type="InterPro" id="IPR018060">
    <property type="entry name" value="HTH_AraC"/>
</dbReference>
<evidence type="ECO:0000256" key="3">
    <source>
        <dbReference type="ARBA" id="ARBA00023163"/>
    </source>
</evidence>
<evidence type="ECO:0000256" key="2">
    <source>
        <dbReference type="ARBA" id="ARBA00023125"/>
    </source>
</evidence>
<dbReference type="STRING" id="247523.B0W48_00840"/>
<gene>
    <name evidence="5" type="ORF">B0W48_00840</name>
</gene>
<dbReference type="GO" id="GO:0003700">
    <property type="term" value="F:DNA-binding transcription factor activity"/>
    <property type="evidence" value="ECO:0007669"/>
    <property type="project" value="InterPro"/>
</dbReference>
<evidence type="ECO:0000313" key="6">
    <source>
        <dbReference type="Proteomes" id="UP000188243"/>
    </source>
</evidence>
<dbReference type="KEGG" id="paln:B0W48_00840"/>
<dbReference type="Proteomes" id="UP000188243">
    <property type="component" value="Chromosome"/>
</dbReference>
<keyword evidence="3" id="KW-0804">Transcription</keyword>
<dbReference type="Pfam" id="PF20240">
    <property type="entry name" value="DUF6597"/>
    <property type="match status" value="1"/>
</dbReference>
<dbReference type="PROSITE" id="PS01124">
    <property type="entry name" value="HTH_ARAC_FAMILY_2"/>
    <property type="match status" value="1"/>
</dbReference>
<protein>
    <recommendedName>
        <fullName evidence="4">HTH araC/xylS-type domain-containing protein</fullName>
    </recommendedName>
</protein>
<dbReference type="InterPro" id="IPR046532">
    <property type="entry name" value="DUF6597"/>
</dbReference>
<name>A0A1Q2GTL0_9GAMM</name>
<dbReference type="PROSITE" id="PS00041">
    <property type="entry name" value="HTH_ARAC_FAMILY_1"/>
    <property type="match status" value="1"/>
</dbReference>
<dbReference type="AlphaFoldDB" id="A0A1Q2GTL0"/>
<evidence type="ECO:0000256" key="1">
    <source>
        <dbReference type="ARBA" id="ARBA00023015"/>
    </source>
</evidence>
<reference evidence="5 6" key="1">
    <citation type="submission" date="2017-02" db="EMBL/GenBank/DDBJ databases">
        <title>Complete genome sequence of the cold-active Pseudoalteromonas aliena strain EH1 isolated from Arctic seawater.</title>
        <authorList>
            <person name="Kim E."/>
            <person name="Heo E."/>
            <person name="Kim H."/>
            <person name="Kim D."/>
        </authorList>
    </citation>
    <scope>NUCLEOTIDE SEQUENCE [LARGE SCALE GENOMIC DNA]</scope>
    <source>
        <strain evidence="5 6">EH1</strain>
    </source>
</reference>
<dbReference type="SMART" id="SM00342">
    <property type="entry name" value="HTH_ARAC"/>
    <property type="match status" value="1"/>
</dbReference>
<dbReference type="InterPro" id="IPR009057">
    <property type="entry name" value="Homeodomain-like_sf"/>
</dbReference>
<dbReference type="SUPFAM" id="SSF46689">
    <property type="entry name" value="Homeodomain-like"/>
    <property type="match status" value="1"/>
</dbReference>
<dbReference type="PANTHER" id="PTHR43280:SF2">
    <property type="entry name" value="HTH-TYPE TRANSCRIPTIONAL REGULATOR EXSA"/>
    <property type="match status" value="1"/>
</dbReference>
<dbReference type="Pfam" id="PF12833">
    <property type="entry name" value="HTH_18"/>
    <property type="match status" value="1"/>
</dbReference>
<dbReference type="EMBL" id="CP019628">
    <property type="protein sequence ID" value="AQP98463.1"/>
    <property type="molecule type" value="Genomic_DNA"/>
</dbReference>
<dbReference type="InterPro" id="IPR018062">
    <property type="entry name" value="HTH_AraC-typ_CS"/>
</dbReference>
<accession>A0A1Q2GTL0</accession>